<proteinExistence type="predicted"/>
<protein>
    <recommendedName>
        <fullName evidence="4">Glycosyltransferase RgtA/B/C/D-like domain-containing protein</fullName>
    </recommendedName>
</protein>
<evidence type="ECO:0000256" key="1">
    <source>
        <dbReference type="SAM" id="Phobius"/>
    </source>
</evidence>
<feature type="transmembrane region" description="Helical" evidence="1">
    <location>
        <begin position="222"/>
        <end position="240"/>
    </location>
</feature>
<keyword evidence="1" id="KW-0812">Transmembrane</keyword>
<keyword evidence="1" id="KW-1133">Transmembrane helix</keyword>
<gene>
    <name evidence="2" type="ORF">FO442_16880</name>
</gene>
<dbReference type="EMBL" id="VLPL01000010">
    <property type="protein sequence ID" value="TSJ39980.1"/>
    <property type="molecule type" value="Genomic_DNA"/>
</dbReference>
<keyword evidence="1" id="KW-0472">Membrane</keyword>
<feature type="transmembrane region" description="Helical" evidence="1">
    <location>
        <begin position="92"/>
        <end position="109"/>
    </location>
</feature>
<dbReference type="RefSeq" id="WP_144334396.1">
    <property type="nucleotide sequence ID" value="NZ_VLPL01000010.1"/>
</dbReference>
<feature type="transmembrane region" description="Helical" evidence="1">
    <location>
        <begin position="335"/>
        <end position="354"/>
    </location>
</feature>
<sequence length="531" mass="61790">MNKIFNRLSKYEKFLFLAVCIANLFPIVSHRFFPSLDGPAHLYNANLINHMLLHSDLNSFFQFNSEIVPNLTGHVFLCFFKTFLPAYLAEKLLLITYFFGLAYAFRRLVKSINPEYLGLSYLVFPISYNFLFSLGFYNFSLGLIGLLLILSFWIRHQQTLAGSWKKITQLSILFMLTYFSHILMFSVAGLACACFLFSNFLSELLKKRTFREVFIREFKKGLALFVSSLIPLVLMFFYFSNRPDTGVKIYLPSEELTKWLNYFNPIICYHEGIESTLTRKLIYILYALLIGGISLRIIDHFSGEKKAFFRLNDTWLLLTGIMLLLLYKLPDNNGSASIISMRFGLLFFLFLLIWISSMKQAKWFMFICFTLLLATHFKRVRYFDSVVDQYNTTAINCAKASDYVKPGSVVATLNFTYWSQAHFSNYLGIDKSLVILDNYEATMNYFPLLWNIQNLPDFQFGGKPITENPLFLTTPSNKHNQKREIDYLFVLGNWDSTNADHLKTLQTISANFIRSYKNEQCTVYRRKGLAE</sequence>
<dbReference type="OrthoDB" id="1466534at2"/>
<evidence type="ECO:0000313" key="2">
    <source>
        <dbReference type="EMBL" id="TSJ39980.1"/>
    </source>
</evidence>
<feature type="transmembrane region" description="Helical" evidence="1">
    <location>
        <begin position="174"/>
        <end position="201"/>
    </location>
</feature>
<evidence type="ECO:0000313" key="3">
    <source>
        <dbReference type="Proteomes" id="UP000316008"/>
    </source>
</evidence>
<comment type="caution">
    <text evidence="2">The sequence shown here is derived from an EMBL/GenBank/DDBJ whole genome shotgun (WGS) entry which is preliminary data.</text>
</comment>
<feature type="transmembrane region" description="Helical" evidence="1">
    <location>
        <begin position="281"/>
        <end position="298"/>
    </location>
</feature>
<feature type="transmembrane region" description="Helical" evidence="1">
    <location>
        <begin position="310"/>
        <end position="329"/>
    </location>
</feature>
<dbReference type="Proteomes" id="UP000316008">
    <property type="component" value="Unassembled WGS sequence"/>
</dbReference>
<keyword evidence="3" id="KW-1185">Reference proteome</keyword>
<feature type="transmembrane region" description="Helical" evidence="1">
    <location>
        <begin position="130"/>
        <end position="154"/>
    </location>
</feature>
<name>A0A556MJ88_9FLAO</name>
<evidence type="ECO:0008006" key="4">
    <source>
        <dbReference type="Google" id="ProtNLM"/>
    </source>
</evidence>
<accession>A0A556MJ88</accession>
<reference evidence="2 3" key="1">
    <citation type="submission" date="2019-07" db="EMBL/GenBank/DDBJ databases">
        <authorList>
            <person name="Huq M.A."/>
        </authorList>
    </citation>
    <scope>NUCLEOTIDE SEQUENCE [LARGE SCALE GENOMIC DNA]</scope>
    <source>
        <strain evidence="2 3">MAH-3</strain>
    </source>
</reference>
<dbReference type="AlphaFoldDB" id="A0A556MJ88"/>
<organism evidence="2 3">
    <name type="scientific">Fluviicola chungangensis</name>
    <dbReference type="NCBI Taxonomy" id="2597671"/>
    <lineage>
        <taxon>Bacteria</taxon>
        <taxon>Pseudomonadati</taxon>
        <taxon>Bacteroidota</taxon>
        <taxon>Flavobacteriia</taxon>
        <taxon>Flavobacteriales</taxon>
        <taxon>Crocinitomicaceae</taxon>
        <taxon>Fluviicola</taxon>
    </lineage>
</organism>
<feature type="transmembrane region" description="Helical" evidence="1">
    <location>
        <begin position="14"/>
        <end position="33"/>
    </location>
</feature>